<dbReference type="GO" id="GO:0005737">
    <property type="term" value="C:cytoplasm"/>
    <property type="evidence" value="ECO:0007669"/>
    <property type="project" value="TreeGrafter"/>
</dbReference>
<dbReference type="PANTHER" id="PTHR11845">
    <property type="entry name" value="5'-DEOXYNUCLEOTIDASE HDDC2"/>
    <property type="match status" value="1"/>
</dbReference>
<dbReference type="SUPFAM" id="SSF109604">
    <property type="entry name" value="HD-domain/PDEase-like"/>
    <property type="match status" value="1"/>
</dbReference>
<dbReference type="PANTHER" id="PTHR11845:SF13">
    <property type="entry name" value="5'-DEOXYNUCLEOTIDASE HDDC2"/>
    <property type="match status" value="1"/>
</dbReference>
<dbReference type="EMBL" id="MCIA01000019">
    <property type="protein sequence ID" value="RKD31423.1"/>
    <property type="molecule type" value="Genomic_DNA"/>
</dbReference>
<proteinExistence type="predicted"/>
<dbReference type="RefSeq" id="WP_120197090.1">
    <property type="nucleotide sequence ID" value="NZ_MCIA01000019.1"/>
</dbReference>
<protein>
    <submittedName>
        <fullName evidence="5">Phosphohydrolase</fullName>
    </submittedName>
</protein>
<evidence type="ECO:0000256" key="1">
    <source>
        <dbReference type="ARBA" id="ARBA00022723"/>
    </source>
</evidence>
<dbReference type="Gene3D" id="1.10.3210.10">
    <property type="entry name" value="Hypothetical protein af1432"/>
    <property type="match status" value="1"/>
</dbReference>
<evidence type="ECO:0000256" key="2">
    <source>
        <dbReference type="ARBA" id="ARBA00022801"/>
    </source>
</evidence>
<keyword evidence="6" id="KW-1185">Reference proteome</keyword>
<dbReference type="AlphaFoldDB" id="A0A419T1U5"/>
<evidence type="ECO:0000313" key="5">
    <source>
        <dbReference type="EMBL" id="RKD31423.1"/>
    </source>
</evidence>
<name>A0A419T1U5_9FIRM</name>
<evidence type="ECO:0000313" key="6">
    <source>
        <dbReference type="Proteomes" id="UP000284277"/>
    </source>
</evidence>
<dbReference type="Proteomes" id="UP000284277">
    <property type="component" value="Unassembled WGS sequence"/>
</dbReference>
<dbReference type="GO" id="GO:0002953">
    <property type="term" value="F:5'-deoxynucleotidase activity"/>
    <property type="evidence" value="ECO:0007669"/>
    <property type="project" value="InterPro"/>
</dbReference>
<dbReference type="InterPro" id="IPR039356">
    <property type="entry name" value="YfbR/HDDC2"/>
</dbReference>
<dbReference type="GO" id="GO:0046872">
    <property type="term" value="F:metal ion binding"/>
    <property type="evidence" value="ECO:0007669"/>
    <property type="project" value="UniProtKB-KW"/>
</dbReference>
<feature type="region of interest" description="Disordered" evidence="3">
    <location>
        <begin position="175"/>
        <end position="198"/>
    </location>
</feature>
<evidence type="ECO:0000259" key="4">
    <source>
        <dbReference type="Pfam" id="PF13023"/>
    </source>
</evidence>
<keyword evidence="2 5" id="KW-0378">Hydrolase</keyword>
<evidence type="ECO:0000256" key="3">
    <source>
        <dbReference type="SAM" id="MobiDB-lite"/>
    </source>
</evidence>
<reference evidence="5 6" key="1">
    <citation type="submission" date="2016-08" db="EMBL/GenBank/DDBJ databases">
        <title>A new outlook on sporulation: Clostridium algidixylanolyticum.</title>
        <authorList>
            <person name="Poppleton D.I."/>
            <person name="Gribaldo S."/>
        </authorList>
    </citation>
    <scope>NUCLEOTIDE SEQUENCE [LARGE SCALE GENOMIC DNA]</scope>
    <source>
        <strain evidence="5 6">SPL73</strain>
    </source>
</reference>
<comment type="caution">
    <text evidence="5">The sequence shown here is derived from an EMBL/GenBank/DDBJ whole genome shotgun (WGS) entry which is preliminary data.</text>
</comment>
<accession>A0A419T1U5</accession>
<dbReference type="Pfam" id="PF13023">
    <property type="entry name" value="HD_3"/>
    <property type="match status" value="1"/>
</dbReference>
<dbReference type="OrthoDB" id="9796032at2"/>
<gene>
    <name evidence="5" type="ORF">BET01_20560</name>
</gene>
<organism evidence="5 6">
    <name type="scientific">Lacrimispora algidixylanolytica</name>
    <dbReference type="NCBI Taxonomy" id="94868"/>
    <lineage>
        <taxon>Bacteria</taxon>
        <taxon>Bacillati</taxon>
        <taxon>Bacillota</taxon>
        <taxon>Clostridia</taxon>
        <taxon>Lachnospirales</taxon>
        <taxon>Lachnospiraceae</taxon>
        <taxon>Lacrimispora</taxon>
    </lineage>
</organism>
<sequence>MNPKELIEFLRLVEPLKCNTRHNWTSSGRQESVAEHTWRLAVLAMLMEPEFTDLDMNKVLRMCLIHDWGEAVTGDIPAFVKTGEDEEVEEEAINFLLSKLPKSASDRFAPLFKEMSLCQSKEAKLVKSLDKIETVIQHNEAGTSTWLPLEYDLNLTYGNEICDSFPETKELRNQVREDSKKLMEEEKEKPGSPLDKHL</sequence>
<feature type="domain" description="HD" evidence="4">
    <location>
        <begin position="14"/>
        <end position="159"/>
    </location>
</feature>
<dbReference type="InterPro" id="IPR006674">
    <property type="entry name" value="HD_domain"/>
</dbReference>
<keyword evidence="1" id="KW-0479">Metal-binding</keyword>